<reference evidence="1 2" key="1">
    <citation type="submission" date="2019-03" db="EMBL/GenBank/DDBJ databases">
        <title>Genomic Encyclopedia of Archaeal and Bacterial Type Strains, Phase II (KMG-II): from individual species to whole genera.</title>
        <authorList>
            <person name="Goeker M."/>
        </authorList>
    </citation>
    <scope>NUCLEOTIDE SEQUENCE [LARGE SCALE GENOMIC DNA]</scope>
    <source>
        <strain evidence="1 2">DSM 19034</strain>
    </source>
</reference>
<dbReference type="OrthoDB" id="645813at2"/>
<dbReference type="Gene3D" id="3.40.30.10">
    <property type="entry name" value="Glutaredoxin"/>
    <property type="match status" value="1"/>
</dbReference>
<evidence type="ECO:0008006" key="3">
    <source>
        <dbReference type="Google" id="ProtNLM"/>
    </source>
</evidence>
<keyword evidence="2" id="KW-1185">Reference proteome</keyword>
<protein>
    <recommendedName>
        <fullName evidence="3">Thioredoxin-like protein</fullName>
    </recommendedName>
</protein>
<dbReference type="InterPro" id="IPR036249">
    <property type="entry name" value="Thioredoxin-like_sf"/>
</dbReference>
<evidence type="ECO:0000313" key="2">
    <source>
        <dbReference type="Proteomes" id="UP000295499"/>
    </source>
</evidence>
<dbReference type="AlphaFoldDB" id="A0A4R6IQP5"/>
<evidence type="ECO:0000313" key="1">
    <source>
        <dbReference type="EMBL" id="TDO24680.1"/>
    </source>
</evidence>
<dbReference type="RefSeq" id="WP_133552872.1">
    <property type="nucleotide sequence ID" value="NZ_SNWM01000001.1"/>
</dbReference>
<dbReference type="EMBL" id="SNWM01000001">
    <property type="protein sequence ID" value="TDO24680.1"/>
    <property type="molecule type" value="Genomic_DNA"/>
</dbReference>
<accession>A0A4R6IQP5</accession>
<comment type="caution">
    <text evidence="1">The sequence shown here is derived from an EMBL/GenBank/DDBJ whole genome shotgun (WGS) entry which is preliminary data.</text>
</comment>
<dbReference type="Proteomes" id="UP000295499">
    <property type="component" value="Unassembled WGS sequence"/>
</dbReference>
<proteinExistence type="predicted"/>
<organism evidence="1 2">
    <name type="scientific">Pedobacter duraquae</name>
    <dbReference type="NCBI Taxonomy" id="425511"/>
    <lineage>
        <taxon>Bacteria</taxon>
        <taxon>Pseudomonadati</taxon>
        <taxon>Bacteroidota</taxon>
        <taxon>Sphingobacteriia</taxon>
        <taxon>Sphingobacteriales</taxon>
        <taxon>Sphingobacteriaceae</taxon>
        <taxon>Pedobacter</taxon>
    </lineage>
</organism>
<dbReference type="SUPFAM" id="SSF52833">
    <property type="entry name" value="Thioredoxin-like"/>
    <property type="match status" value="1"/>
</dbReference>
<name>A0A4R6IQP5_9SPHI</name>
<gene>
    <name evidence="1" type="ORF">CLV32_0973</name>
</gene>
<sequence>MKKILVVITLTLYVGIAFAQIKFEKTYQEALQSAAAQKRPILIYVLPPHWPPVSPTGKPYVNGMDKPEVVDFYNKNFVVFKTAAGDTAAASIVQQYQLNRFPALLFTDSKGYLLLKNFNGMSFSQPYIDFGKEALAILKSGKTLGDYEARYSSGERSASFLKEFITHKMSLGLMDNSKLIDQYVDFLKISDLSSYNDVLFIFKSGPYIYGKAYTLAYSNKKLADSIYKTEPAADRSAMNAVMRENTMNEAIRTRNNSMARNVFTFLSNIYTNNRAEGYKQASYSQIYYSKAIKDTAQYISVAPYFYDNYYMGLSADSIKRMEKKLVEQRTKIMTENTKQSMVELRKYLPGTIKDSISIKSSSGGNTSASLVATTLNNAAWDVYTLGIKNTNMLIKAMLWSRRAIELSPGAGFYDTMAHIMYRLKLKDEAVLNQDKAVVLAISEKQGLIEVNKMKNEAALMRQGKL</sequence>